<proteinExistence type="predicted"/>
<sequence length="153" mass="16801">MVLLIQIVQRQPAKALVNRLCNVNLLKLWSTDCATSTCEALVNRLCNVNLRSSGQQIVQRQPAKLWSTDCATSTCEALVNRLCNVNLRSSGFTRTHCTAIGVHIASSTGQAFHIIKSPKFSPPSLLFLLIFSSVKPGQYSVMGNVKVVQQTQK</sequence>
<dbReference type="AlphaFoldDB" id="A0AAE0ZLQ3"/>
<evidence type="ECO:0000313" key="1">
    <source>
        <dbReference type="EMBL" id="KAK3771216.1"/>
    </source>
</evidence>
<keyword evidence="2" id="KW-1185">Reference proteome</keyword>
<accession>A0AAE0ZLQ3</accession>
<gene>
    <name evidence="1" type="ORF">RRG08_053359</name>
</gene>
<dbReference type="Proteomes" id="UP001283361">
    <property type="component" value="Unassembled WGS sequence"/>
</dbReference>
<comment type="caution">
    <text evidence="1">The sequence shown here is derived from an EMBL/GenBank/DDBJ whole genome shotgun (WGS) entry which is preliminary data.</text>
</comment>
<organism evidence="1 2">
    <name type="scientific">Elysia crispata</name>
    <name type="common">lettuce slug</name>
    <dbReference type="NCBI Taxonomy" id="231223"/>
    <lineage>
        <taxon>Eukaryota</taxon>
        <taxon>Metazoa</taxon>
        <taxon>Spiralia</taxon>
        <taxon>Lophotrochozoa</taxon>
        <taxon>Mollusca</taxon>
        <taxon>Gastropoda</taxon>
        <taxon>Heterobranchia</taxon>
        <taxon>Euthyneura</taxon>
        <taxon>Panpulmonata</taxon>
        <taxon>Sacoglossa</taxon>
        <taxon>Placobranchoidea</taxon>
        <taxon>Plakobranchidae</taxon>
        <taxon>Elysia</taxon>
    </lineage>
</organism>
<name>A0AAE0ZLQ3_9GAST</name>
<protein>
    <submittedName>
        <fullName evidence="1">Uncharacterized protein</fullName>
    </submittedName>
</protein>
<dbReference type="EMBL" id="JAWDGP010003764">
    <property type="protein sequence ID" value="KAK3771216.1"/>
    <property type="molecule type" value="Genomic_DNA"/>
</dbReference>
<reference evidence="1" key="1">
    <citation type="journal article" date="2023" name="G3 (Bethesda)">
        <title>A reference genome for the long-term kleptoplast-retaining sea slug Elysia crispata morphotype clarki.</title>
        <authorList>
            <person name="Eastman K.E."/>
            <person name="Pendleton A.L."/>
            <person name="Shaikh M.A."/>
            <person name="Suttiyut T."/>
            <person name="Ogas R."/>
            <person name="Tomko P."/>
            <person name="Gavelis G."/>
            <person name="Widhalm J.R."/>
            <person name="Wisecaver J.H."/>
        </authorList>
    </citation>
    <scope>NUCLEOTIDE SEQUENCE</scope>
    <source>
        <strain evidence="1">ECLA1</strain>
    </source>
</reference>
<evidence type="ECO:0000313" key="2">
    <source>
        <dbReference type="Proteomes" id="UP001283361"/>
    </source>
</evidence>